<dbReference type="Proteomes" id="UP001174909">
    <property type="component" value="Unassembled WGS sequence"/>
</dbReference>
<comment type="caution">
    <text evidence="3">The sequence shown here is derived from an EMBL/GenBank/DDBJ whole genome shotgun (WGS) entry which is preliminary data.</text>
</comment>
<keyword evidence="1" id="KW-0732">Signal</keyword>
<dbReference type="InterPro" id="IPR008939">
    <property type="entry name" value="Lytic_TGlycosylase_superhlx_U"/>
</dbReference>
<gene>
    <name evidence="3" type="ORF">GBAR_LOCUS29533</name>
</gene>
<protein>
    <submittedName>
        <fullName evidence="3">Soluble lytic murein transglycosylase</fullName>
    </submittedName>
</protein>
<dbReference type="Gene3D" id="1.25.40.10">
    <property type="entry name" value="Tetratricopeptide repeat domain"/>
    <property type="match status" value="1"/>
</dbReference>
<feature type="domain" description="Transglycosylase SLT" evidence="2">
    <location>
        <begin position="191"/>
        <end position="306"/>
    </location>
</feature>
<evidence type="ECO:0000259" key="2">
    <source>
        <dbReference type="Pfam" id="PF01464"/>
    </source>
</evidence>
<dbReference type="InterPro" id="IPR023346">
    <property type="entry name" value="Lysozyme-like_dom_sf"/>
</dbReference>
<name>A0AA35TT96_GEOBA</name>
<organism evidence="3 4">
    <name type="scientific">Geodia barretti</name>
    <name type="common">Barrett's horny sponge</name>
    <dbReference type="NCBI Taxonomy" id="519541"/>
    <lineage>
        <taxon>Eukaryota</taxon>
        <taxon>Metazoa</taxon>
        <taxon>Porifera</taxon>
        <taxon>Demospongiae</taxon>
        <taxon>Heteroscleromorpha</taxon>
        <taxon>Tetractinellida</taxon>
        <taxon>Astrophorina</taxon>
        <taxon>Geodiidae</taxon>
        <taxon>Geodia</taxon>
    </lineage>
</organism>
<evidence type="ECO:0000313" key="3">
    <source>
        <dbReference type="EMBL" id="CAI8054030.1"/>
    </source>
</evidence>
<dbReference type="Pfam" id="PF01464">
    <property type="entry name" value="SLT"/>
    <property type="match status" value="1"/>
</dbReference>
<evidence type="ECO:0000256" key="1">
    <source>
        <dbReference type="ARBA" id="ARBA00022729"/>
    </source>
</evidence>
<proteinExistence type="predicted"/>
<dbReference type="PROSITE" id="PS00922">
    <property type="entry name" value="TRANSGLYCOSYLASE"/>
    <property type="match status" value="1"/>
</dbReference>
<dbReference type="GO" id="GO:0008933">
    <property type="term" value="F:peptidoglycan lytic transglycosylase activity"/>
    <property type="evidence" value="ECO:0007669"/>
    <property type="project" value="InterPro"/>
</dbReference>
<dbReference type="GO" id="GO:0004553">
    <property type="term" value="F:hydrolase activity, hydrolyzing O-glycosyl compounds"/>
    <property type="evidence" value="ECO:0007669"/>
    <property type="project" value="InterPro"/>
</dbReference>
<dbReference type="SUPFAM" id="SSF48435">
    <property type="entry name" value="Bacterial muramidases"/>
    <property type="match status" value="1"/>
</dbReference>
<dbReference type="GO" id="GO:0000270">
    <property type="term" value="P:peptidoglycan metabolic process"/>
    <property type="evidence" value="ECO:0007669"/>
    <property type="project" value="InterPro"/>
</dbReference>
<keyword evidence="4" id="KW-1185">Reference proteome</keyword>
<dbReference type="EMBL" id="CASHTH010004135">
    <property type="protein sequence ID" value="CAI8054030.1"/>
    <property type="molecule type" value="Genomic_DNA"/>
</dbReference>
<accession>A0AA35TT96</accession>
<dbReference type="InterPro" id="IPR000189">
    <property type="entry name" value="Transglyc_AS"/>
</dbReference>
<dbReference type="CDD" id="cd13401">
    <property type="entry name" value="Slt70-like"/>
    <property type="match status" value="1"/>
</dbReference>
<dbReference type="GO" id="GO:0016020">
    <property type="term" value="C:membrane"/>
    <property type="evidence" value="ECO:0007669"/>
    <property type="project" value="InterPro"/>
</dbReference>
<dbReference type="Gene3D" id="1.10.530.10">
    <property type="match status" value="1"/>
</dbReference>
<dbReference type="PANTHER" id="PTHR37423:SF2">
    <property type="entry name" value="MEMBRANE-BOUND LYTIC MUREIN TRANSGLYCOSYLASE C"/>
    <property type="match status" value="1"/>
</dbReference>
<dbReference type="InterPro" id="IPR008258">
    <property type="entry name" value="Transglycosylase_SLT_dom_1"/>
</dbReference>
<evidence type="ECO:0000313" key="4">
    <source>
        <dbReference type="Proteomes" id="UP001174909"/>
    </source>
</evidence>
<dbReference type="AlphaFoldDB" id="A0AA35TT96"/>
<dbReference type="InterPro" id="IPR011990">
    <property type="entry name" value="TPR-like_helical_dom_sf"/>
</dbReference>
<dbReference type="SUPFAM" id="SSF53955">
    <property type="entry name" value="Lysozyme-like"/>
    <property type="match status" value="1"/>
</dbReference>
<sequence length="357" mass="41159">MLQHGETGWQRFDERRYEESYNAFKGLKENFPGNRYAMGAHFWMAKIRERQNKPVLARKLYKEVAEARYWYYSARAKTILGVATSELEPKAVQDAELPVRQACPQQVSLLMKLRLYEDAITQLNEHINTTSLSEQECFYSLITCYEGLAMYDKAREVTEESLEGSAFANATREDLEKLHRKLYPLYYANTVEKYAKMYNVDTFLITAMILEESRYNAEAVSWAGAIGLMQIMPATGRELAQQLKIRRFRTSMLKQPDVNIQMGTKYIGYLNSLFNGNVMLVTGAYNGGPGRMKRWVASKNIADIDEFVEKITIRETRLHIKKVIDSYDNYVEIYKNASEPPAVNSATGIIQKRLEGF</sequence>
<reference evidence="3" key="1">
    <citation type="submission" date="2023-03" db="EMBL/GenBank/DDBJ databases">
        <authorList>
            <person name="Steffen K."/>
            <person name="Cardenas P."/>
        </authorList>
    </citation>
    <scope>NUCLEOTIDE SEQUENCE</scope>
</reference>
<dbReference type="PANTHER" id="PTHR37423">
    <property type="entry name" value="SOLUBLE LYTIC MUREIN TRANSGLYCOSYLASE-RELATED"/>
    <property type="match status" value="1"/>
</dbReference>